<keyword evidence="2" id="KW-0238">DNA-binding</keyword>
<evidence type="ECO:0000259" key="7">
    <source>
        <dbReference type="PROSITE" id="PS51745"/>
    </source>
</evidence>
<keyword evidence="4" id="KW-0539">Nucleus</keyword>
<feature type="compositionally biased region" description="Polar residues" evidence="5">
    <location>
        <begin position="1"/>
        <end position="28"/>
    </location>
</feature>
<dbReference type="GO" id="GO:0003700">
    <property type="term" value="F:DNA-binding transcription factor activity"/>
    <property type="evidence" value="ECO:0007669"/>
    <property type="project" value="InterPro"/>
</dbReference>
<dbReference type="EMBL" id="CM018037">
    <property type="protein sequence ID" value="KAA8539144.1"/>
    <property type="molecule type" value="Genomic_DNA"/>
</dbReference>
<dbReference type="Pfam" id="PF02042">
    <property type="entry name" value="RWP-RK"/>
    <property type="match status" value="1"/>
</dbReference>
<name>A0A5J5B950_9ASTE</name>
<dbReference type="OrthoDB" id="1747617at2759"/>
<dbReference type="SUPFAM" id="SSF54277">
    <property type="entry name" value="CAD &amp; PB1 domains"/>
    <property type="match status" value="1"/>
</dbReference>
<evidence type="ECO:0000313" key="9">
    <source>
        <dbReference type="Proteomes" id="UP000325577"/>
    </source>
</evidence>
<evidence type="ECO:0000256" key="5">
    <source>
        <dbReference type="SAM" id="MobiDB-lite"/>
    </source>
</evidence>
<dbReference type="Gene3D" id="3.10.20.90">
    <property type="entry name" value="Phosphatidylinositol 3-kinase Catalytic Subunit, Chain A, domain 1"/>
    <property type="match status" value="1"/>
</dbReference>
<protein>
    <recommendedName>
        <fullName evidence="10">RWP-RK domain-containing protein</fullName>
    </recommendedName>
</protein>
<dbReference type="PROSITE" id="PS51519">
    <property type="entry name" value="RWP_RK"/>
    <property type="match status" value="1"/>
</dbReference>
<evidence type="ECO:0000256" key="1">
    <source>
        <dbReference type="ARBA" id="ARBA00023015"/>
    </source>
</evidence>
<accession>A0A5J5B950</accession>
<dbReference type="Pfam" id="PF00564">
    <property type="entry name" value="PB1"/>
    <property type="match status" value="1"/>
</dbReference>
<feature type="domain" description="RWP-RK" evidence="6">
    <location>
        <begin position="22"/>
        <end position="109"/>
    </location>
</feature>
<organism evidence="8 9">
    <name type="scientific">Nyssa sinensis</name>
    <dbReference type="NCBI Taxonomy" id="561372"/>
    <lineage>
        <taxon>Eukaryota</taxon>
        <taxon>Viridiplantae</taxon>
        <taxon>Streptophyta</taxon>
        <taxon>Embryophyta</taxon>
        <taxon>Tracheophyta</taxon>
        <taxon>Spermatophyta</taxon>
        <taxon>Magnoliopsida</taxon>
        <taxon>eudicotyledons</taxon>
        <taxon>Gunneridae</taxon>
        <taxon>Pentapetalae</taxon>
        <taxon>asterids</taxon>
        <taxon>Cornales</taxon>
        <taxon>Nyssaceae</taxon>
        <taxon>Nyssa</taxon>
    </lineage>
</organism>
<keyword evidence="3" id="KW-0804">Transcription</keyword>
<dbReference type="PANTHER" id="PTHR32002">
    <property type="entry name" value="PROTEIN NLP8"/>
    <property type="match status" value="1"/>
</dbReference>
<keyword evidence="1" id="KW-0805">Transcription regulation</keyword>
<dbReference type="GO" id="GO:0003677">
    <property type="term" value="F:DNA binding"/>
    <property type="evidence" value="ECO:0007669"/>
    <property type="project" value="UniProtKB-KW"/>
</dbReference>
<dbReference type="Proteomes" id="UP000325577">
    <property type="component" value="Linkage Group LG14"/>
</dbReference>
<dbReference type="InterPro" id="IPR003035">
    <property type="entry name" value="RWP-RK_dom"/>
</dbReference>
<feature type="compositionally biased region" description="Basic and acidic residues" evidence="5">
    <location>
        <begin position="30"/>
        <end position="40"/>
    </location>
</feature>
<dbReference type="SMART" id="SM00666">
    <property type="entry name" value="PB1"/>
    <property type="match status" value="1"/>
</dbReference>
<sequence>MAQDDAINNGNSISSAEQSNIAGTNSGEKSIIETSKRKPEITHEDLEQHFRKKLDDVAKIFNVSRSTIKRICREHTIFRWPQRKIDNVNDSLFMSDLPCSDLSRGQAMVVVAHTRPSITTMQDVKSVTIKATYVDIYIKLQLTSTARMVELDEEIVKRLKLKVGCFRIKCMDEDNDWILLACDMDLQNYINTKIALGTTTMKMLVELNSN</sequence>
<dbReference type="InterPro" id="IPR000270">
    <property type="entry name" value="PB1_dom"/>
</dbReference>
<evidence type="ECO:0000313" key="8">
    <source>
        <dbReference type="EMBL" id="KAA8539144.1"/>
    </source>
</evidence>
<dbReference type="InterPro" id="IPR045012">
    <property type="entry name" value="NLP"/>
</dbReference>
<feature type="region of interest" description="Disordered" evidence="5">
    <location>
        <begin position="1"/>
        <end position="40"/>
    </location>
</feature>
<dbReference type="PROSITE" id="PS51745">
    <property type="entry name" value="PB1"/>
    <property type="match status" value="1"/>
</dbReference>
<evidence type="ECO:0008006" key="10">
    <source>
        <dbReference type="Google" id="ProtNLM"/>
    </source>
</evidence>
<keyword evidence="9" id="KW-1185">Reference proteome</keyword>
<dbReference type="AlphaFoldDB" id="A0A5J5B950"/>
<evidence type="ECO:0000256" key="3">
    <source>
        <dbReference type="ARBA" id="ARBA00023163"/>
    </source>
</evidence>
<evidence type="ECO:0000259" key="6">
    <source>
        <dbReference type="PROSITE" id="PS51519"/>
    </source>
</evidence>
<gene>
    <name evidence="8" type="ORF">F0562_025836</name>
</gene>
<proteinExistence type="predicted"/>
<dbReference type="PANTHER" id="PTHR32002:SF35">
    <property type="entry name" value="PROTEIN NLP6"/>
    <property type="match status" value="1"/>
</dbReference>
<feature type="domain" description="PB1" evidence="7">
    <location>
        <begin position="126"/>
        <end position="199"/>
    </location>
</feature>
<reference evidence="8 9" key="1">
    <citation type="submission" date="2019-09" db="EMBL/GenBank/DDBJ databases">
        <title>A chromosome-level genome assembly of the Chinese tupelo Nyssa sinensis.</title>
        <authorList>
            <person name="Yang X."/>
            <person name="Kang M."/>
            <person name="Yang Y."/>
            <person name="Xiong H."/>
            <person name="Wang M."/>
            <person name="Zhang Z."/>
            <person name="Wang Z."/>
            <person name="Wu H."/>
            <person name="Ma T."/>
            <person name="Liu J."/>
            <person name="Xi Z."/>
        </authorList>
    </citation>
    <scope>NUCLEOTIDE SEQUENCE [LARGE SCALE GENOMIC DNA]</scope>
    <source>
        <strain evidence="8">J267</strain>
        <tissue evidence="8">Leaf</tissue>
    </source>
</reference>
<evidence type="ECO:0000256" key="2">
    <source>
        <dbReference type="ARBA" id="ARBA00023125"/>
    </source>
</evidence>
<dbReference type="InterPro" id="IPR053793">
    <property type="entry name" value="PB1-like"/>
</dbReference>
<evidence type="ECO:0000256" key="4">
    <source>
        <dbReference type="ARBA" id="ARBA00023242"/>
    </source>
</evidence>